<evidence type="ECO:0000256" key="4">
    <source>
        <dbReference type="ARBA" id="ARBA00023002"/>
    </source>
</evidence>
<proteinExistence type="predicted"/>
<evidence type="ECO:0000256" key="2">
    <source>
        <dbReference type="ARBA" id="ARBA00022630"/>
    </source>
</evidence>
<accession>A0A6G6Y7Y0</accession>
<organism evidence="6 7">
    <name type="scientific">Stakelama tenebrarum</name>
    <dbReference type="NCBI Taxonomy" id="2711215"/>
    <lineage>
        <taxon>Bacteria</taxon>
        <taxon>Pseudomonadati</taxon>
        <taxon>Pseudomonadota</taxon>
        <taxon>Alphaproteobacteria</taxon>
        <taxon>Sphingomonadales</taxon>
        <taxon>Sphingomonadaceae</taxon>
        <taxon>Stakelama</taxon>
    </lineage>
</organism>
<dbReference type="GO" id="GO:0008202">
    <property type="term" value="P:steroid metabolic process"/>
    <property type="evidence" value="ECO:0007669"/>
    <property type="project" value="UniProtKB-ARBA"/>
</dbReference>
<dbReference type="InterPro" id="IPR003953">
    <property type="entry name" value="FAD-dep_OxRdtase_2_FAD-bd"/>
</dbReference>
<dbReference type="SUPFAM" id="SSF51905">
    <property type="entry name" value="FAD/NAD(P)-binding domain"/>
    <property type="match status" value="1"/>
</dbReference>
<dbReference type="PANTHER" id="PTHR43400:SF10">
    <property type="entry name" value="3-OXOSTEROID 1-DEHYDROGENASE"/>
    <property type="match status" value="1"/>
</dbReference>
<dbReference type="InterPro" id="IPR027477">
    <property type="entry name" value="Succ_DH/fumarate_Rdtase_cat_sf"/>
</dbReference>
<comment type="cofactor">
    <cofactor evidence="1">
        <name>FAD</name>
        <dbReference type="ChEBI" id="CHEBI:57692"/>
    </cofactor>
</comment>
<keyword evidence="7" id="KW-1185">Reference proteome</keyword>
<keyword evidence="4" id="KW-0560">Oxidoreductase</keyword>
<dbReference type="GO" id="GO:0016491">
    <property type="term" value="F:oxidoreductase activity"/>
    <property type="evidence" value="ECO:0007669"/>
    <property type="project" value="UniProtKB-KW"/>
</dbReference>
<evidence type="ECO:0000313" key="6">
    <source>
        <dbReference type="EMBL" id="QIG80818.1"/>
    </source>
</evidence>
<dbReference type="AlphaFoldDB" id="A0A6G6Y7Y0"/>
<dbReference type="InterPro" id="IPR036188">
    <property type="entry name" value="FAD/NAD-bd_sf"/>
</dbReference>
<dbReference type="PANTHER" id="PTHR43400">
    <property type="entry name" value="FUMARATE REDUCTASE"/>
    <property type="match status" value="1"/>
</dbReference>
<dbReference type="Proteomes" id="UP000501568">
    <property type="component" value="Chromosome"/>
</dbReference>
<evidence type="ECO:0000259" key="5">
    <source>
        <dbReference type="Pfam" id="PF00890"/>
    </source>
</evidence>
<sequence length="557" mass="60357">MTQQFDETFDWVVVGNGAGSMTSSLQMAQAGKSVVILEKSRWAGGTTAKSGGVIWVPCNRFMQADGEGDTPEAAIAYLDAVTATDPDAPGTSPEKRRAYVDAAPRMIDFLVDQGIPLERAAAYWPDYYDELPGGCKTSRTVTAKLFDTRLLGPWATRLRPGFLPMPVRLEEGMELPYFKRSGRARAIMARVAARTIGAKLRGRNYVSAGAALQGWLLRAILNAGVDLRLESPASELIVEGGRVVGVTSVKDGKPVRIGARLGVLVNAGGFARNQEMRDRYMPGTRAEWSQTNESDTGDLHREMERIGAQLAQMDQMVGYQCTLVPGWEDKFPIPPAQSLTAKPHAILIDRTGQRYMNEGGSYELYCETMLRRDREVPALPGWAIFDSDYIEKYMLAGTMPGRKKPAEWAEAGYLKQAGSIAELAGLIDVDPAALKATVARWNDHCARGADADFHRGEREYDYWLGDTVAEPKQSLGAIARAPFYAVNVVPGDVSTYGGAVIDADARVLRPDGSAIDGLYACGVSTASVMGKVYPGAGASIGPSLTFGWIAARHAMRD</sequence>
<dbReference type="Pfam" id="PF00890">
    <property type="entry name" value="FAD_binding_2"/>
    <property type="match status" value="1"/>
</dbReference>
<dbReference type="InterPro" id="IPR050315">
    <property type="entry name" value="FAD-oxidoreductase_2"/>
</dbReference>
<feature type="domain" description="FAD-dependent oxidoreductase 2 FAD-binding" evidence="5">
    <location>
        <begin position="10"/>
        <end position="540"/>
    </location>
</feature>
<evidence type="ECO:0000313" key="7">
    <source>
        <dbReference type="Proteomes" id="UP000501568"/>
    </source>
</evidence>
<reference evidence="6 7" key="1">
    <citation type="submission" date="2020-02" db="EMBL/GenBank/DDBJ databases">
        <authorList>
            <person name="Zheng R.K."/>
            <person name="Sun C.M."/>
        </authorList>
    </citation>
    <scope>NUCLEOTIDE SEQUENCE [LARGE SCALE GENOMIC DNA]</scope>
    <source>
        <strain evidence="7">zrk23</strain>
    </source>
</reference>
<keyword evidence="3" id="KW-0274">FAD</keyword>
<keyword evidence="2" id="KW-0285">Flavoprotein</keyword>
<dbReference type="EMBL" id="CP049109">
    <property type="protein sequence ID" value="QIG80818.1"/>
    <property type="molecule type" value="Genomic_DNA"/>
</dbReference>
<gene>
    <name evidence="6" type="ORF">G5C33_14155</name>
</gene>
<name>A0A6G6Y7Y0_9SPHN</name>
<dbReference type="SUPFAM" id="SSF56425">
    <property type="entry name" value="Succinate dehydrogenase/fumarate reductase flavoprotein, catalytic domain"/>
    <property type="match status" value="1"/>
</dbReference>
<evidence type="ECO:0000256" key="1">
    <source>
        <dbReference type="ARBA" id="ARBA00001974"/>
    </source>
</evidence>
<dbReference type="Gene3D" id="3.90.700.10">
    <property type="entry name" value="Succinate dehydrogenase/fumarate reductase flavoprotein, catalytic domain"/>
    <property type="match status" value="1"/>
</dbReference>
<dbReference type="Gene3D" id="3.50.50.60">
    <property type="entry name" value="FAD/NAD(P)-binding domain"/>
    <property type="match status" value="2"/>
</dbReference>
<evidence type="ECO:0000256" key="3">
    <source>
        <dbReference type="ARBA" id="ARBA00022827"/>
    </source>
</evidence>
<dbReference type="RefSeq" id="WP_165327826.1">
    <property type="nucleotide sequence ID" value="NZ_CP049109.1"/>
</dbReference>
<protein>
    <submittedName>
        <fullName evidence="6">FAD-dependent oxidoreductase</fullName>
    </submittedName>
</protein>
<dbReference type="KEGG" id="spzr:G5C33_14155"/>